<accession>A0A6J4VZN2</accession>
<proteinExistence type="predicted"/>
<gene>
    <name evidence="2" type="ORF">AVDCRST_MAG81-5438</name>
</gene>
<reference evidence="2" key="1">
    <citation type="submission" date="2020-02" db="EMBL/GenBank/DDBJ databases">
        <authorList>
            <person name="Meier V. D."/>
        </authorList>
    </citation>
    <scope>NUCLEOTIDE SEQUENCE</scope>
    <source>
        <strain evidence="2">AVDCRST_MAG81</strain>
    </source>
</reference>
<evidence type="ECO:0000256" key="1">
    <source>
        <dbReference type="SAM" id="MobiDB-lite"/>
    </source>
</evidence>
<dbReference type="AlphaFoldDB" id="A0A6J4VZN2"/>
<name>A0A6J4VZN2_9CYAN</name>
<dbReference type="EMBL" id="CADCWO010000264">
    <property type="protein sequence ID" value="CAA9590509.1"/>
    <property type="molecule type" value="Genomic_DNA"/>
</dbReference>
<feature type="region of interest" description="Disordered" evidence="1">
    <location>
        <begin position="1"/>
        <end position="29"/>
    </location>
</feature>
<sequence>MSHQKSKGNKEIKKSKKNLKLKARKKATDTRINESIRALFHTHPAELH</sequence>
<protein>
    <submittedName>
        <fullName evidence="2">Uncharacterized protein</fullName>
    </submittedName>
</protein>
<organism evidence="2">
    <name type="scientific">uncultured Synechococcales cyanobacterium</name>
    <dbReference type="NCBI Taxonomy" id="1936017"/>
    <lineage>
        <taxon>Bacteria</taxon>
        <taxon>Bacillati</taxon>
        <taxon>Cyanobacteriota</taxon>
        <taxon>Cyanophyceae</taxon>
        <taxon>Synechococcales</taxon>
        <taxon>environmental samples</taxon>
    </lineage>
</organism>
<evidence type="ECO:0000313" key="2">
    <source>
        <dbReference type="EMBL" id="CAA9590509.1"/>
    </source>
</evidence>
<feature type="compositionally biased region" description="Basic residues" evidence="1">
    <location>
        <begin position="1"/>
        <end position="25"/>
    </location>
</feature>